<keyword evidence="3" id="KW-1185">Reference proteome</keyword>
<dbReference type="KEGG" id="vg:56133013"/>
<feature type="compositionally biased region" description="Low complexity" evidence="1">
    <location>
        <begin position="135"/>
        <end position="173"/>
    </location>
</feature>
<dbReference type="RefSeq" id="YP_009900779.1">
    <property type="nucleotide sequence ID" value="NC_049812.1"/>
</dbReference>
<dbReference type="Pfam" id="PF04404">
    <property type="entry name" value="ERF"/>
    <property type="match status" value="1"/>
</dbReference>
<evidence type="ECO:0000256" key="1">
    <source>
        <dbReference type="SAM" id="MobiDB-lite"/>
    </source>
</evidence>
<dbReference type="InterPro" id="IPR007499">
    <property type="entry name" value="ERF_bacteria_virus"/>
</dbReference>
<dbReference type="GeneID" id="56133013"/>
<accession>A0A649V1U6</accession>
<organism evidence="2 3">
    <name type="scientific">Lactococcus phage P1045</name>
    <dbReference type="NCBI Taxonomy" id="2662293"/>
    <lineage>
        <taxon>Viruses</taxon>
        <taxon>Duplodnaviria</taxon>
        <taxon>Heunggongvirae</taxon>
        <taxon>Uroviricota</taxon>
        <taxon>Caudoviricetes</taxon>
        <taxon>Vedamuthuvirus</taxon>
        <taxon>Vedamuthuvirus P1045</taxon>
    </lineage>
</organism>
<dbReference type="EMBL" id="MN552144">
    <property type="protein sequence ID" value="QGJ84840.1"/>
    <property type="molecule type" value="Genomic_DNA"/>
</dbReference>
<evidence type="ECO:0008006" key="4">
    <source>
        <dbReference type="Google" id="ProtNLM"/>
    </source>
</evidence>
<evidence type="ECO:0000313" key="3">
    <source>
        <dbReference type="Proteomes" id="UP000423964"/>
    </source>
</evidence>
<proteinExistence type="predicted"/>
<evidence type="ECO:0000313" key="2">
    <source>
        <dbReference type="EMBL" id="QGJ84840.1"/>
    </source>
</evidence>
<protein>
    <recommendedName>
        <fullName evidence="4">Single strand annealing protein</fullName>
    </recommendedName>
</protein>
<sequence length="179" mass="20284">MEKSESVKELFVALTKFRKNLKQPLKDAQNPFFKNNYVPLENVVGTIDEAIIDTGLSYLQEIAENRVNTIITHESGQYLIIGGSEVKPVKQDPQALGSAITYAKRYSLCCAFGITSDEDDDGNAASGGKPQLQAQNNQQQRGNYQNQQRGNYQNQQRGNYQNQQRNNYQQQGQYPPRNY</sequence>
<dbReference type="Proteomes" id="UP000423964">
    <property type="component" value="Segment"/>
</dbReference>
<reference evidence="2 3" key="1">
    <citation type="submission" date="2019-10" db="EMBL/GenBank/DDBJ databases">
        <authorList>
            <person name="Brinks E."/>
        </authorList>
    </citation>
    <scope>NUCLEOTIDE SEQUENCE [LARGE SCALE GENOMIC DNA]</scope>
</reference>
<name>A0A649V1U6_9CAUD</name>
<feature type="region of interest" description="Disordered" evidence="1">
    <location>
        <begin position="120"/>
        <end position="179"/>
    </location>
</feature>